<name>A0A9D2TQ78_9CORY</name>
<organism evidence="3 4">
    <name type="scientific">Candidatus Corynebacterium faecigallinarum</name>
    <dbReference type="NCBI Taxonomy" id="2838528"/>
    <lineage>
        <taxon>Bacteria</taxon>
        <taxon>Bacillati</taxon>
        <taxon>Actinomycetota</taxon>
        <taxon>Actinomycetes</taxon>
        <taxon>Mycobacteriales</taxon>
        <taxon>Corynebacteriaceae</taxon>
        <taxon>Corynebacterium</taxon>
    </lineage>
</organism>
<reference evidence="3" key="1">
    <citation type="journal article" date="2021" name="PeerJ">
        <title>Extensive microbial diversity within the chicken gut microbiome revealed by metagenomics and culture.</title>
        <authorList>
            <person name="Gilroy R."/>
            <person name="Ravi A."/>
            <person name="Getino M."/>
            <person name="Pursley I."/>
            <person name="Horton D.L."/>
            <person name="Alikhan N.F."/>
            <person name="Baker D."/>
            <person name="Gharbi K."/>
            <person name="Hall N."/>
            <person name="Watson M."/>
            <person name="Adriaenssens E.M."/>
            <person name="Foster-Nyarko E."/>
            <person name="Jarju S."/>
            <person name="Secka A."/>
            <person name="Antonio M."/>
            <person name="Oren A."/>
            <person name="Chaudhuri R.R."/>
            <person name="La Ragione R."/>
            <person name="Hildebrand F."/>
            <person name="Pallen M.J."/>
        </authorList>
    </citation>
    <scope>NUCLEOTIDE SEQUENCE</scope>
    <source>
        <strain evidence="3">ChiHjej13B12-4958</strain>
    </source>
</reference>
<reference evidence="3" key="2">
    <citation type="submission" date="2021-04" db="EMBL/GenBank/DDBJ databases">
        <authorList>
            <person name="Gilroy R."/>
        </authorList>
    </citation>
    <scope>NUCLEOTIDE SEQUENCE</scope>
    <source>
        <strain evidence="3">ChiHjej13B12-4958</strain>
    </source>
</reference>
<dbReference type="EMBL" id="DWVP01000009">
    <property type="protein sequence ID" value="HJC84779.1"/>
    <property type="molecule type" value="Genomic_DNA"/>
</dbReference>
<gene>
    <name evidence="3" type="ORF">H9751_04385</name>
</gene>
<protein>
    <recommendedName>
        <fullName evidence="2">DUF6802 domain-containing protein</fullName>
    </recommendedName>
</protein>
<dbReference type="InterPro" id="IPR046543">
    <property type="entry name" value="DUF6802"/>
</dbReference>
<feature type="domain" description="DUF6802" evidence="2">
    <location>
        <begin position="68"/>
        <end position="109"/>
    </location>
</feature>
<evidence type="ECO:0000259" key="2">
    <source>
        <dbReference type="Pfam" id="PF20615"/>
    </source>
</evidence>
<dbReference type="Pfam" id="PF20615">
    <property type="entry name" value="DUF6802"/>
    <property type="match status" value="1"/>
</dbReference>
<feature type="region of interest" description="Disordered" evidence="1">
    <location>
        <begin position="164"/>
        <end position="184"/>
    </location>
</feature>
<sequence length="196" mass="20065">MTGWENLGLPGIGGLEPSGAEAYGAVSGDGAGLDAGLSDGLTLDLGGVSYDLPAAVTQADCGEDMELLEESVTLTDDTGMTICSDTDGDGLVDYMSVVTFDGGWSAWRREVSMADTTDTVDITDSVEDDAPGESRSGVSSVTVQTSVLGADVSETLQVEVEIGNDGASDVPPATPGNGTSNWDTVGWKCVERGRWG</sequence>
<evidence type="ECO:0000313" key="3">
    <source>
        <dbReference type="EMBL" id="HJC84779.1"/>
    </source>
</evidence>
<evidence type="ECO:0000256" key="1">
    <source>
        <dbReference type="SAM" id="MobiDB-lite"/>
    </source>
</evidence>
<proteinExistence type="predicted"/>
<dbReference type="AlphaFoldDB" id="A0A9D2TQ78"/>
<accession>A0A9D2TQ78</accession>
<dbReference type="Proteomes" id="UP000823858">
    <property type="component" value="Unassembled WGS sequence"/>
</dbReference>
<comment type="caution">
    <text evidence="3">The sequence shown here is derived from an EMBL/GenBank/DDBJ whole genome shotgun (WGS) entry which is preliminary data.</text>
</comment>
<evidence type="ECO:0000313" key="4">
    <source>
        <dbReference type="Proteomes" id="UP000823858"/>
    </source>
</evidence>